<dbReference type="HOGENOM" id="CLU_024648_4_2_1"/>
<dbReference type="SUPFAM" id="SSF51905">
    <property type="entry name" value="FAD/NAD(P)-binding domain"/>
    <property type="match status" value="1"/>
</dbReference>
<feature type="domain" description="FAD-binding" evidence="6">
    <location>
        <begin position="11"/>
        <end position="358"/>
    </location>
</feature>
<proteinExistence type="inferred from homology"/>
<reference evidence="8" key="1">
    <citation type="journal article" date="2014" name="Proc. Natl. Acad. Sci. U.S.A.">
        <title>Extensive sampling of basidiomycete genomes demonstrates inadequacy of the white-rot/brown-rot paradigm for wood decay fungi.</title>
        <authorList>
            <person name="Riley R."/>
            <person name="Salamov A.A."/>
            <person name="Brown D.W."/>
            <person name="Nagy L.G."/>
            <person name="Floudas D."/>
            <person name="Held B.W."/>
            <person name="Levasseur A."/>
            <person name="Lombard V."/>
            <person name="Morin E."/>
            <person name="Otillar R."/>
            <person name="Lindquist E.A."/>
            <person name="Sun H."/>
            <person name="LaButti K.M."/>
            <person name="Schmutz J."/>
            <person name="Jabbour D."/>
            <person name="Luo H."/>
            <person name="Baker S.E."/>
            <person name="Pisabarro A.G."/>
            <person name="Walton J.D."/>
            <person name="Blanchette R.A."/>
            <person name="Henrissat B."/>
            <person name="Martin F."/>
            <person name="Cullen D."/>
            <person name="Hibbett D.S."/>
            <person name="Grigoriev I.V."/>
        </authorList>
    </citation>
    <scope>NUCLEOTIDE SEQUENCE [LARGE SCALE GENOMIC DNA]</scope>
    <source>
        <strain evidence="8">CBS 339.88</strain>
    </source>
</reference>
<dbReference type="OrthoDB" id="3340390at2759"/>
<keyword evidence="3" id="KW-0274">FAD</keyword>
<evidence type="ECO:0000256" key="2">
    <source>
        <dbReference type="ARBA" id="ARBA00022630"/>
    </source>
</evidence>
<sequence>MSTTTATVPEKTTILVIGGGPAGSCAATILRREGHDVTLLESSKFPRYHVGESMLPSLRNYLNFIGLEEDFVKHGFLPKPGACFKLVHGLRESWTDFLALGPGYATWNVIRSEMDELMLRHAQKEGVNVFEETKAEEIQFEGDPKTSRPISATWSKKDGSTGKIAFDWLIDASGRAGIMSTKYLGNRQMRESLRNVAVWGYWNDVKRYGVGTKKANSAWFEALNDESGWAWIIPLHNGTTSVGFVMHQTKSNAKKATLKADGTKPSLTEHYLDQLQFVPGVRELIGEKGNFIPGSTKSTSDFSYSATRYSGDHFRIIGDAANFVDPFFSSGVHIGMTGALAASATICASIKGQVDEASSQAWHDAKVGIAHTRFLFVVLGAYKQMHLQSVPVLSDINADNFDSAFDMFRPVIFGLADSQKKLTDARVHDVMEICQSFFDPQVDEDHIHSARQRYGVDLIKMQAPVLGKQKIEELVQGDEDGERVLRKFDALKVFSDDVEATYMGRNPLLGYKANVKRGELGLIKADEAEVNGETEILVAAP</sequence>
<dbReference type="GO" id="GO:0071949">
    <property type="term" value="F:FAD binding"/>
    <property type="evidence" value="ECO:0007669"/>
    <property type="project" value="InterPro"/>
</dbReference>
<dbReference type="EMBL" id="KL142386">
    <property type="protein sequence ID" value="KDR73161.1"/>
    <property type="molecule type" value="Genomic_DNA"/>
</dbReference>
<name>A0A067SQI7_GALM3</name>
<dbReference type="GO" id="GO:0044550">
    <property type="term" value="P:secondary metabolite biosynthetic process"/>
    <property type="evidence" value="ECO:0007669"/>
    <property type="project" value="UniProtKB-ARBA"/>
</dbReference>
<dbReference type="GO" id="GO:0140907">
    <property type="term" value="F:flavin-dependent halogenase activity"/>
    <property type="evidence" value="ECO:0007669"/>
    <property type="project" value="UniProtKB-ARBA"/>
</dbReference>
<dbReference type="InterPro" id="IPR002938">
    <property type="entry name" value="FAD-bd"/>
</dbReference>
<dbReference type="Proteomes" id="UP000027222">
    <property type="component" value="Unassembled WGS sequence"/>
</dbReference>
<dbReference type="Pfam" id="PF01494">
    <property type="entry name" value="FAD_binding_3"/>
    <property type="match status" value="1"/>
</dbReference>
<keyword evidence="2" id="KW-0285">Flavoprotein</keyword>
<keyword evidence="4" id="KW-0560">Oxidoreductase</keyword>
<accession>A0A067SQI7</accession>
<keyword evidence="8" id="KW-1185">Reference proteome</keyword>
<dbReference type="PANTHER" id="PTHR43747:SF5">
    <property type="entry name" value="FAD-BINDING DOMAIN-CONTAINING PROTEIN"/>
    <property type="match status" value="1"/>
</dbReference>
<evidence type="ECO:0000256" key="1">
    <source>
        <dbReference type="ARBA" id="ARBA00005706"/>
    </source>
</evidence>
<dbReference type="PANTHER" id="PTHR43747">
    <property type="entry name" value="FAD-BINDING PROTEIN"/>
    <property type="match status" value="1"/>
</dbReference>
<comment type="similarity">
    <text evidence="1">Belongs to the flavin-dependent halogenase family.</text>
</comment>
<organism evidence="7 8">
    <name type="scientific">Galerina marginata (strain CBS 339.88)</name>
    <dbReference type="NCBI Taxonomy" id="685588"/>
    <lineage>
        <taxon>Eukaryota</taxon>
        <taxon>Fungi</taxon>
        <taxon>Dikarya</taxon>
        <taxon>Basidiomycota</taxon>
        <taxon>Agaricomycotina</taxon>
        <taxon>Agaricomycetes</taxon>
        <taxon>Agaricomycetidae</taxon>
        <taxon>Agaricales</taxon>
        <taxon>Agaricineae</taxon>
        <taxon>Strophariaceae</taxon>
        <taxon>Galerina</taxon>
    </lineage>
</organism>
<evidence type="ECO:0000256" key="4">
    <source>
        <dbReference type="ARBA" id="ARBA00023002"/>
    </source>
</evidence>
<dbReference type="Gene3D" id="3.50.50.60">
    <property type="entry name" value="FAD/NAD(P)-binding domain"/>
    <property type="match status" value="1"/>
</dbReference>
<dbReference type="InterPro" id="IPR036188">
    <property type="entry name" value="FAD/NAD-bd_sf"/>
</dbReference>
<evidence type="ECO:0000256" key="5">
    <source>
        <dbReference type="ARBA" id="ARBA00049364"/>
    </source>
</evidence>
<comment type="catalytic activity">
    <reaction evidence="5">
        <text>melleolide F + FADH2 + chloride + O2 = 6'-chloromelleolide F + FAD + 2 H2O + H(+)</text>
        <dbReference type="Rhea" id="RHEA:67160"/>
        <dbReference type="ChEBI" id="CHEBI:15377"/>
        <dbReference type="ChEBI" id="CHEBI:15378"/>
        <dbReference type="ChEBI" id="CHEBI:15379"/>
        <dbReference type="ChEBI" id="CHEBI:17996"/>
        <dbReference type="ChEBI" id="CHEBI:57692"/>
        <dbReference type="ChEBI" id="CHEBI:58307"/>
        <dbReference type="ChEBI" id="CHEBI:167712"/>
        <dbReference type="ChEBI" id="CHEBI:167713"/>
    </reaction>
    <physiologicalReaction direction="left-to-right" evidence="5">
        <dbReference type="Rhea" id="RHEA:67161"/>
    </physiologicalReaction>
</comment>
<dbReference type="STRING" id="685588.A0A067SQI7"/>
<dbReference type="AlphaFoldDB" id="A0A067SQI7"/>
<dbReference type="InterPro" id="IPR050816">
    <property type="entry name" value="Flavin-dep_Halogenase_NPB"/>
</dbReference>
<evidence type="ECO:0000256" key="3">
    <source>
        <dbReference type="ARBA" id="ARBA00022827"/>
    </source>
</evidence>
<evidence type="ECO:0000313" key="7">
    <source>
        <dbReference type="EMBL" id="KDR73161.1"/>
    </source>
</evidence>
<evidence type="ECO:0000259" key="6">
    <source>
        <dbReference type="Pfam" id="PF01494"/>
    </source>
</evidence>
<evidence type="ECO:0000313" key="8">
    <source>
        <dbReference type="Proteomes" id="UP000027222"/>
    </source>
</evidence>
<gene>
    <name evidence="7" type="ORF">GALMADRAFT_722698</name>
</gene>
<dbReference type="PRINTS" id="PR00420">
    <property type="entry name" value="RNGMNOXGNASE"/>
</dbReference>
<protein>
    <recommendedName>
        <fullName evidence="6">FAD-binding domain-containing protein</fullName>
    </recommendedName>
</protein>